<dbReference type="GO" id="GO:0046677">
    <property type="term" value="P:response to antibiotic"/>
    <property type="evidence" value="ECO:0007669"/>
    <property type="project" value="UniProtKB-KW"/>
</dbReference>
<evidence type="ECO:0000256" key="4">
    <source>
        <dbReference type="ARBA" id="ARBA00023251"/>
    </source>
</evidence>
<dbReference type="EMBL" id="JACXAI010000010">
    <property type="protein sequence ID" value="MBD1380562.1"/>
    <property type="molecule type" value="Genomic_DNA"/>
</dbReference>
<accession>A0A926NM54</accession>
<name>A0A926NM54_9BACI</name>
<dbReference type="PANTHER" id="PTHR31438:SF1">
    <property type="entry name" value="LYSINE N-ACYLTRANSFERASE C17G9.06C-RELATED"/>
    <property type="match status" value="1"/>
</dbReference>
<reference evidence="7" key="1">
    <citation type="submission" date="2020-09" db="EMBL/GenBank/DDBJ databases">
        <title>A novel bacterium of genus Bacillus, isolated from South China Sea.</title>
        <authorList>
            <person name="Huang H."/>
            <person name="Mo K."/>
            <person name="Hu Y."/>
        </authorList>
    </citation>
    <scope>NUCLEOTIDE SEQUENCE</scope>
    <source>
        <strain evidence="7">IB182487</strain>
    </source>
</reference>
<dbReference type="SUPFAM" id="SSF55729">
    <property type="entry name" value="Acyl-CoA N-acyltransferases (Nat)"/>
    <property type="match status" value="1"/>
</dbReference>
<comment type="function">
    <text evidence="1">Acyltransferase required for the direct transfer of medium- to long-chain fatty acyl moieties from a carrier protein (MbtL) on to the epsilon-amino group of lysine residue in the mycobactin core.</text>
</comment>
<proteinExistence type="predicted"/>
<dbReference type="AlphaFoldDB" id="A0A926NM54"/>
<dbReference type="GO" id="GO:0019290">
    <property type="term" value="P:siderophore biosynthetic process"/>
    <property type="evidence" value="ECO:0007669"/>
    <property type="project" value="InterPro"/>
</dbReference>
<evidence type="ECO:0000313" key="8">
    <source>
        <dbReference type="Proteomes" id="UP000626844"/>
    </source>
</evidence>
<evidence type="ECO:0000259" key="6">
    <source>
        <dbReference type="PROSITE" id="PS51186"/>
    </source>
</evidence>
<dbReference type="Pfam" id="PF13523">
    <property type="entry name" value="Acetyltransf_8"/>
    <property type="match status" value="1"/>
</dbReference>
<dbReference type="InterPro" id="IPR000182">
    <property type="entry name" value="GNAT_dom"/>
</dbReference>
<dbReference type="SMART" id="SM01006">
    <property type="entry name" value="AlcB"/>
    <property type="match status" value="1"/>
</dbReference>
<feature type="domain" description="N-acetyltransferase" evidence="6">
    <location>
        <begin position="5"/>
        <end position="168"/>
    </location>
</feature>
<comment type="pathway">
    <text evidence="2">Siderophore biosynthesis.</text>
</comment>
<protein>
    <recommendedName>
        <fullName evidence="3">Lysine N-acyltransferase MbtK</fullName>
    </recommendedName>
    <alternativeName>
        <fullName evidence="5">Mycobactin synthase protein K</fullName>
    </alternativeName>
</protein>
<dbReference type="Proteomes" id="UP000626844">
    <property type="component" value="Unassembled WGS sequence"/>
</dbReference>
<dbReference type="InterPro" id="IPR019432">
    <property type="entry name" value="Acyltransferase_MbtK/IucB-like"/>
</dbReference>
<evidence type="ECO:0000256" key="1">
    <source>
        <dbReference type="ARBA" id="ARBA00003818"/>
    </source>
</evidence>
<organism evidence="7 8">
    <name type="scientific">Metabacillus arenae</name>
    <dbReference type="NCBI Taxonomy" id="2771434"/>
    <lineage>
        <taxon>Bacteria</taxon>
        <taxon>Bacillati</taxon>
        <taxon>Bacillota</taxon>
        <taxon>Bacilli</taxon>
        <taxon>Bacillales</taxon>
        <taxon>Bacillaceae</taxon>
        <taxon>Metabacillus</taxon>
    </lineage>
</organism>
<keyword evidence="4" id="KW-0046">Antibiotic resistance</keyword>
<evidence type="ECO:0000256" key="2">
    <source>
        <dbReference type="ARBA" id="ARBA00004924"/>
    </source>
</evidence>
<dbReference type="GO" id="GO:0016410">
    <property type="term" value="F:N-acyltransferase activity"/>
    <property type="evidence" value="ECO:0007669"/>
    <property type="project" value="TreeGrafter"/>
</dbReference>
<evidence type="ECO:0000313" key="7">
    <source>
        <dbReference type="EMBL" id="MBD1380562.1"/>
    </source>
</evidence>
<comment type="caution">
    <text evidence="7">The sequence shown here is derived from an EMBL/GenBank/DDBJ whole genome shotgun (WGS) entry which is preliminary data.</text>
</comment>
<dbReference type="PANTHER" id="PTHR31438">
    <property type="entry name" value="LYSINE N-ACYLTRANSFERASE C17G9.06C-RELATED"/>
    <property type="match status" value="1"/>
</dbReference>
<evidence type="ECO:0000256" key="5">
    <source>
        <dbReference type="ARBA" id="ARBA00031122"/>
    </source>
</evidence>
<dbReference type="PROSITE" id="PS51186">
    <property type="entry name" value="GNAT"/>
    <property type="match status" value="1"/>
</dbReference>
<gene>
    <name evidence="7" type="ORF">IC621_10000</name>
</gene>
<dbReference type="Gene3D" id="3.40.630.30">
    <property type="match status" value="1"/>
</dbReference>
<sequence length="183" mass="22032">MQKRISFRKVDEVQDFPRLYQWMHKEHVIPYWNLNIPEKAYQAHLKKALDDQHQTLYIGYIDDKPMSYWEAYWVQEDVIENYYPFDTYDQGIHLLIGEEEFLGKGMALPLLRAMVQFQFLNQKTRKIVAEPDIRNEKMVHVFKKCGFEPVKPIQLPDKTGLLMYCQRQLFESRWSYGTANIFT</sequence>
<keyword evidence="8" id="KW-1185">Reference proteome</keyword>
<evidence type="ECO:0000256" key="3">
    <source>
        <dbReference type="ARBA" id="ARBA00020586"/>
    </source>
</evidence>
<dbReference type="InterPro" id="IPR016181">
    <property type="entry name" value="Acyl_CoA_acyltransferase"/>
</dbReference>